<evidence type="ECO:0000313" key="1">
    <source>
        <dbReference type="EMBL" id="KKP65229.1"/>
    </source>
</evidence>
<protein>
    <submittedName>
        <fullName evidence="1">Uncharacterized protein</fullName>
    </submittedName>
</protein>
<dbReference type="EMBL" id="LBPV01000029">
    <property type="protein sequence ID" value="KKP65229.1"/>
    <property type="molecule type" value="Genomic_DNA"/>
</dbReference>
<name>A0A0G0B7A6_9BACT</name>
<organism evidence="1 2">
    <name type="scientific">candidate division WS6 bacterium GW2011_GWE1_34_7</name>
    <dbReference type="NCBI Taxonomy" id="1619093"/>
    <lineage>
        <taxon>Bacteria</taxon>
        <taxon>Candidatus Dojkabacteria</taxon>
    </lineage>
</organism>
<proteinExistence type="predicted"/>
<evidence type="ECO:0000313" key="2">
    <source>
        <dbReference type="Proteomes" id="UP000033866"/>
    </source>
</evidence>
<sequence>MLSNQKIEEKCPSCQRTISYTVDQLQKGQTMKCPHCGEEIRFQESSPGAVVKLENKIKQSLDDIKKKITMTITK</sequence>
<gene>
    <name evidence="1" type="ORF">UR61_C0029G0007</name>
</gene>
<reference evidence="1 2" key="1">
    <citation type="journal article" date="2015" name="Nature">
        <title>rRNA introns, odd ribosomes, and small enigmatic genomes across a large radiation of phyla.</title>
        <authorList>
            <person name="Brown C.T."/>
            <person name="Hug L.A."/>
            <person name="Thomas B.C."/>
            <person name="Sharon I."/>
            <person name="Castelle C.J."/>
            <person name="Singh A."/>
            <person name="Wilkins M.J."/>
            <person name="Williams K.H."/>
            <person name="Banfield J.F."/>
        </authorList>
    </citation>
    <scope>NUCLEOTIDE SEQUENCE [LARGE SCALE GENOMIC DNA]</scope>
</reference>
<comment type="caution">
    <text evidence="1">The sequence shown here is derived from an EMBL/GenBank/DDBJ whole genome shotgun (WGS) entry which is preliminary data.</text>
</comment>
<accession>A0A0G0B7A6</accession>
<dbReference type="Proteomes" id="UP000033866">
    <property type="component" value="Unassembled WGS sequence"/>
</dbReference>
<dbReference type="AlphaFoldDB" id="A0A0G0B7A6"/>
<dbReference type="Gene3D" id="2.20.28.30">
    <property type="entry name" value="RNA polymerase ii, chain L"/>
    <property type="match status" value="1"/>
</dbReference>